<dbReference type="InterPro" id="IPR003594">
    <property type="entry name" value="HATPase_dom"/>
</dbReference>
<dbReference type="CDD" id="cd00082">
    <property type="entry name" value="HisKA"/>
    <property type="match status" value="1"/>
</dbReference>
<dbReference type="InterPro" id="IPR036890">
    <property type="entry name" value="HATPase_C_sf"/>
</dbReference>
<dbReference type="PANTHER" id="PTHR45436">
    <property type="entry name" value="SENSOR HISTIDINE KINASE YKOH"/>
    <property type="match status" value="1"/>
</dbReference>
<organism evidence="15 16">
    <name type="scientific">Leucothrix pacifica</name>
    <dbReference type="NCBI Taxonomy" id="1247513"/>
    <lineage>
        <taxon>Bacteria</taxon>
        <taxon>Pseudomonadati</taxon>
        <taxon>Pseudomonadota</taxon>
        <taxon>Gammaproteobacteria</taxon>
        <taxon>Thiotrichales</taxon>
        <taxon>Thiotrichaceae</taxon>
        <taxon>Leucothrix</taxon>
    </lineage>
</organism>
<dbReference type="PROSITE" id="PS50885">
    <property type="entry name" value="HAMP"/>
    <property type="match status" value="1"/>
</dbReference>
<keyword evidence="5" id="KW-0808">Transferase</keyword>
<keyword evidence="8 12" id="KW-1133">Transmembrane helix</keyword>
<dbReference type="Pfam" id="PF02518">
    <property type="entry name" value="HATPase_c"/>
    <property type="match status" value="1"/>
</dbReference>
<dbReference type="PROSITE" id="PS50109">
    <property type="entry name" value="HIS_KIN"/>
    <property type="match status" value="1"/>
</dbReference>
<feature type="compositionally biased region" description="Low complexity" evidence="11">
    <location>
        <begin position="353"/>
        <end position="368"/>
    </location>
</feature>
<sequence length="503" mass="57004">MRFPSIPKTLQRYRSNLKRSSAIQQGLLNLSIFLISLFLLSLTTYFFVQDALSTRMDGNLEQRMTMLMTELDDDDWEEDWEELAEEHPSLYQKLDESVQGDDFLLVLSERELKLSQNRVFRKQGFSTRELKRGRRDDDTQYRILVRERNGVVFVVGENNENDQEILELVISAFWLNALVALILTALLVFYLANRSHKQIRRIEYVLDQAAQGDLKQRIGPSHKNDDLAHVSTHIDTMLSRLETSMAAMTDISANIAHELKTPISRLRHDLNTALDNHEQGKDVETALNDAYDESSYITETFDALLRIAQIEGGARRSNFTQLDLRAVIDTVMDIYEEVAEDSGMKLVLGSSFSTMSDTSSTTSIQSNTKRGSSDSQLGNDTPLMIQGDKELLVQMLANLIENAIRYCPEGTTITLDYARMGEQIQLSVADNGIGIPEADRERVFQRLYRVDKSRSDQRGTGLGLSLVKAIVELHGAEIRLEDNLPGLRVVISMTGNRTILMDI</sequence>
<evidence type="ECO:0000256" key="1">
    <source>
        <dbReference type="ARBA" id="ARBA00000085"/>
    </source>
</evidence>
<evidence type="ECO:0000256" key="6">
    <source>
        <dbReference type="ARBA" id="ARBA00022692"/>
    </source>
</evidence>
<feature type="domain" description="Histidine kinase" evidence="13">
    <location>
        <begin position="254"/>
        <end position="497"/>
    </location>
</feature>
<dbReference type="SMART" id="SM00388">
    <property type="entry name" value="HisKA"/>
    <property type="match status" value="1"/>
</dbReference>
<dbReference type="Gene3D" id="1.10.287.130">
    <property type="match status" value="1"/>
</dbReference>
<dbReference type="EC" id="2.7.13.3" evidence="3"/>
<feature type="compositionally biased region" description="Polar residues" evidence="11">
    <location>
        <begin position="369"/>
        <end position="379"/>
    </location>
</feature>
<dbReference type="Pfam" id="PF00672">
    <property type="entry name" value="HAMP"/>
    <property type="match status" value="1"/>
</dbReference>
<dbReference type="GO" id="GO:0000155">
    <property type="term" value="F:phosphorelay sensor kinase activity"/>
    <property type="evidence" value="ECO:0007669"/>
    <property type="project" value="InterPro"/>
</dbReference>
<dbReference type="InterPro" id="IPR003661">
    <property type="entry name" value="HisK_dim/P_dom"/>
</dbReference>
<evidence type="ECO:0000313" key="16">
    <source>
        <dbReference type="Proteomes" id="UP000245539"/>
    </source>
</evidence>
<evidence type="ECO:0000256" key="2">
    <source>
        <dbReference type="ARBA" id="ARBA00004370"/>
    </source>
</evidence>
<evidence type="ECO:0000313" key="15">
    <source>
        <dbReference type="EMBL" id="PWQ92159.1"/>
    </source>
</evidence>
<evidence type="ECO:0000259" key="13">
    <source>
        <dbReference type="PROSITE" id="PS50109"/>
    </source>
</evidence>
<dbReference type="InterPro" id="IPR004358">
    <property type="entry name" value="Sig_transdc_His_kin-like_C"/>
</dbReference>
<protein>
    <recommendedName>
        <fullName evidence="3">histidine kinase</fullName>
        <ecNumber evidence="3">2.7.13.3</ecNumber>
    </recommendedName>
</protein>
<feature type="transmembrane region" description="Helical" evidence="12">
    <location>
        <begin position="27"/>
        <end position="48"/>
    </location>
</feature>
<dbReference type="InterPro" id="IPR005467">
    <property type="entry name" value="His_kinase_dom"/>
</dbReference>
<dbReference type="AlphaFoldDB" id="A0A317C1B3"/>
<feature type="region of interest" description="Disordered" evidence="11">
    <location>
        <begin position="353"/>
        <end position="380"/>
    </location>
</feature>
<gene>
    <name evidence="15" type="ORF">DKW60_22615</name>
</gene>
<dbReference type="SUPFAM" id="SSF47384">
    <property type="entry name" value="Homodimeric domain of signal transducing histidine kinase"/>
    <property type="match status" value="1"/>
</dbReference>
<evidence type="ECO:0000256" key="5">
    <source>
        <dbReference type="ARBA" id="ARBA00022679"/>
    </source>
</evidence>
<comment type="caution">
    <text evidence="15">The sequence shown here is derived from an EMBL/GenBank/DDBJ whole genome shotgun (WGS) entry which is preliminary data.</text>
</comment>
<evidence type="ECO:0000259" key="14">
    <source>
        <dbReference type="PROSITE" id="PS50885"/>
    </source>
</evidence>
<comment type="subcellular location">
    <subcellularLocation>
        <location evidence="2">Membrane</location>
    </subcellularLocation>
</comment>
<evidence type="ECO:0000256" key="12">
    <source>
        <dbReference type="SAM" id="Phobius"/>
    </source>
</evidence>
<dbReference type="EMBL" id="QGKM01000113">
    <property type="protein sequence ID" value="PWQ92159.1"/>
    <property type="molecule type" value="Genomic_DNA"/>
</dbReference>
<feature type="domain" description="HAMP" evidence="14">
    <location>
        <begin position="193"/>
        <end position="246"/>
    </location>
</feature>
<proteinExistence type="predicted"/>
<dbReference type="PRINTS" id="PR00344">
    <property type="entry name" value="BCTRLSENSOR"/>
</dbReference>
<evidence type="ECO:0000256" key="10">
    <source>
        <dbReference type="ARBA" id="ARBA00023136"/>
    </source>
</evidence>
<keyword evidence="10 12" id="KW-0472">Membrane</keyword>
<evidence type="ECO:0000256" key="7">
    <source>
        <dbReference type="ARBA" id="ARBA00022777"/>
    </source>
</evidence>
<dbReference type="Gene3D" id="3.30.565.10">
    <property type="entry name" value="Histidine kinase-like ATPase, C-terminal domain"/>
    <property type="match status" value="1"/>
</dbReference>
<evidence type="ECO:0000256" key="11">
    <source>
        <dbReference type="SAM" id="MobiDB-lite"/>
    </source>
</evidence>
<name>A0A317C1B3_9GAMM</name>
<dbReference type="OrthoDB" id="9804645at2"/>
<dbReference type="GO" id="GO:0005886">
    <property type="term" value="C:plasma membrane"/>
    <property type="evidence" value="ECO:0007669"/>
    <property type="project" value="UniProtKB-ARBA"/>
</dbReference>
<keyword evidence="7" id="KW-0418">Kinase</keyword>
<dbReference type="Pfam" id="PF00512">
    <property type="entry name" value="HisKA"/>
    <property type="match status" value="1"/>
</dbReference>
<evidence type="ECO:0000256" key="4">
    <source>
        <dbReference type="ARBA" id="ARBA00022553"/>
    </source>
</evidence>
<comment type="catalytic activity">
    <reaction evidence="1">
        <text>ATP + protein L-histidine = ADP + protein N-phospho-L-histidine.</text>
        <dbReference type="EC" id="2.7.13.3"/>
    </reaction>
</comment>
<dbReference type="PANTHER" id="PTHR45436:SF8">
    <property type="entry name" value="HISTIDINE KINASE"/>
    <property type="match status" value="1"/>
</dbReference>
<dbReference type="Gene3D" id="6.10.340.10">
    <property type="match status" value="1"/>
</dbReference>
<dbReference type="InterPro" id="IPR003660">
    <property type="entry name" value="HAMP_dom"/>
</dbReference>
<feature type="transmembrane region" description="Helical" evidence="12">
    <location>
        <begin position="168"/>
        <end position="192"/>
    </location>
</feature>
<keyword evidence="9" id="KW-0902">Two-component regulatory system</keyword>
<evidence type="ECO:0000256" key="9">
    <source>
        <dbReference type="ARBA" id="ARBA00023012"/>
    </source>
</evidence>
<dbReference type="InterPro" id="IPR036097">
    <property type="entry name" value="HisK_dim/P_sf"/>
</dbReference>
<accession>A0A317C1B3</accession>
<keyword evidence="4" id="KW-0597">Phosphoprotein</keyword>
<dbReference type="InterPro" id="IPR050428">
    <property type="entry name" value="TCS_sensor_his_kinase"/>
</dbReference>
<evidence type="ECO:0000256" key="3">
    <source>
        <dbReference type="ARBA" id="ARBA00012438"/>
    </source>
</evidence>
<dbReference type="FunFam" id="3.30.565.10:FF:000006">
    <property type="entry name" value="Sensor histidine kinase WalK"/>
    <property type="match status" value="1"/>
</dbReference>
<dbReference type="RefSeq" id="WP_109839924.1">
    <property type="nucleotide sequence ID" value="NZ_QGKM01000113.1"/>
</dbReference>
<reference evidence="15 16" key="1">
    <citation type="submission" date="2018-05" db="EMBL/GenBank/DDBJ databases">
        <title>Leucothrix arctica sp. nov., isolated from Arctic seawater.</title>
        <authorList>
            <person name="Choi A."/>
            <person name="Baek K."/>
        </authorList>
    </citation>
    <scope>NUCLEOTIDE SEQUENCE [LARGE SCALE GENOMIC DNA]</scope>
    <source>
        <strain evidence="15 16">JCM 18388</strain>
    </source>
</reference>
<dbReference type="CDD" id="cd00075">
    <property type="entry name" value="HATPase"/>
    <property type="match status" value="1"/>
</dbReference>
<dbReference type="SUPFAM" id="SSF55874">
    <property type="entry name" value="ATPase domain of HSP90 chaperone/DNA topoisomerase II/histidine kinase"/>
    <property type="match status" value="1"/>
</dbReference>
<keyword evidence="16" id="KW-1185">Reference proteome</keyword>
<dbReference type="SMART" id="SM00304">
    <property type="entry name" value="HAMP"/>
    <property type="match status" value="1"/>
</dbReference>
<keyword evidence="6 12" id="KW-0812">Transmembrane</keyword>
<dbReference type="Proteomes" id="UP000245539">
    <property type="component" value="Unassembled WGS sequence"/>
</dbReference>
<dbReference type="SMART" id="SM00387">
    <property type="entry name" value="HATPase_c"/>
    <property type="match status" value="1"/>
</dbReference>
<evidence type="ECO:0000256" key="8">
    <source>
        <dbReference type="ARBA" id="ARBA00022989"/>
    </source>
</evidence>